<gene>
    <name evidence="20" type="ORF">GGQ71_001312</name>
</gene>
<evidence type="ECO:0000256" key="9">
    <source>
        <dbReference type="ARBA" id="ARBA00022989"/>
    </source>
</evidence>
<dbReference type="GO" id="GO:0005886">
    <property type="term" value="C:plasma membrane"/>
    <property type="evidence" value="ECO:0007669"/>
    <property type="project" value="UniProtKB-SubCell"/>
</dbReference>
<accession>A0A7W6HKR5</accession>
<comment type="function">
    <text evidence="12 15">Subunits I and II form the functional core of the enzyme complex. Electrons originating in cytochrome c are transferred via heme a and Cu(A) to the binuclear center formed by heme a3 and Cu(B).</text>
</comment>
<dbReference type="EMBL" id="JACIED010000002">
    <property type="protein sequence ID" value="MBB4007049.1"/>
    <property type="molecule type" value="Genomic_DNA"/>
</dbReference>
<evidence type="ECO:0000256" key="3">
    <source>
        <dbReference type="ARBA" id="ARBA00022448"/>
    </source>
</evidence>
<dbReference type="PROSITE" id="PS50857">
    <property type="entry name" value="COX2_CUA"/>
    <property type="match status" value="1"/>
</dbReference>
<feature type="transmembrane region" description="Helical" evidence="16">
    <location>
        <begin position="60"/>
        <end position="84"/>
    </location>
</feature>
<evidence type="ECO:0000256" key="1">
    <source>
        <dbReference type="ARBA" id="ARBA00004141"/>
    </source>
</evidence>
<dbReference type="InterPro" id="IPR001505">
    <property type="entry name" value="Copper_CuA"/>
</dbReference>
<evidence type="ECO:0000256" key="16">
    <source>
        <dbReference type="SAM" id="Phobius"/>
    </source>
</evidence>
<comment type="cofactor">
    <cofactor evidence="15">
        <name>Cu cation</name>
        <dbReference type="ChEBI" id="CHEBI:23378"/>
    </cofactor>
    <text evidence="15">Binds a copper A center.</text>
</comment>
<dbReference type="InterPro" id="IPR002429">
    <property type="entry name" value="CcO_II-like_C"/>
</dbReference>
<dbReference type="InterPro" id="IPR011759">
    <property type="entry name" value="Cyt_c_oxidase_su2_TM_dom"/>
</dbReference>
<comment type="subcellular location">
    <subcellularLocation>
        <location evidence="14">Cell membrane</location>
        <topology evidence="14">Multi-pass membrane protein</topology>
    </subcellularLocation>
    <subcellularLocation>
        <location evidence="1">Membrane</location>
        <topology evidence="1">Multi-pass membrane protein</topology>
    </subcellularLocation>
</comment>
<evidence type="ECO:0000256" key="17">
    <source>
        <dbReference type="SAM" id="SignalP"/>
    </source>
</evidence>
<protein>
    <recommendedName>
        <fullName evidence="15">Cytochrome c oxidase subunit 2</fullName>
        <ecNumber evidence="15">7.1.1.9</ecNumber>
    </recommendedName>
</protein>
<comment type="caution">
    <text evidence="20">The sequence shown here is derived from an EMBL/GenBank/DDBJ whole genome shotgun (WGS) entry which is preliminary data.</text>
</comment>
<dbReference type="InterPro" id="IPR008972">
    <property type="entry name" value="Cupredoxin"/>
</dbReference>
<dbReference type="GO" id="GO:0016491">
    <property type="term" value="F:oxidoreductase activity"/>
    <property type="evidence" value="ECO:0007669"/>
    <property type="project" value="InterPro"/>
</dbReference>
<dbReference type="InterPro" id="IPR034210">
    <property type="entry name" value="CcO_II_C"/>
</dbReference>
<dbReference type="Gene3D" id="1.10.287.90">
    <property type="match status" value="1"/>
</dbReference>
<keyword evidence="5 14" id="KW-0812">Transmembrane</keyword>
<evidence type="ECO:0000256" key="15">
    <source>
        <dbReference type="RuleBase" id="RU004024"/>
    </source>
</evidence>
<keyword evidence="17" id="KW-0732">Signal</keyword>
<keyword evidence="7" id="KW-1278">Translocase</keyword>
<evidence type="ECO:0000256" key="14">
    <source>
        <dbReference type="RuleBase" id="RU000456"/>
    </source>
</evidence>
<evidence type="ECO:0000256" key="6">
    <source>
        <dbReference type="ARBA" id="ARBA00022723"/>
    </source>
</evidence>
<evidence type="ECO:0000256" key="12">
    <source>
        <dbReference type="ARBA" id="ARBA00024688"/>
    </source>
</evidence>
<dbReference type="Pfam" id="PF02790">
    <property type="entry name" value="COX2_TM"/>
    <property type="match status" value="1"/>
</dbReference>
<feature type="domain" description="Cytochrome oxidase subunit II transmembrane region profile" evidence="19">
    <location>
        <begin position="38"/>
        <end position="133"/>
    </location>
</feature>
<evidence type="ECO:0000256" key="4">
    <source>
        <dbReference type="ARBA" id="ARBA00022660"/>
    </source>
</evidence>
<dbReference type="Gene3D" id="2.60.40.420">
    <property type="entry name" value="Cupredoxins - blue copper proteins"/>
    <property type="match status" value="1"/>
</dbReference>
<dbReference type="GO" id="GO:0005507">
    <property type="term" value="F:copper ion binding"/>
    <property type="evidence" value="ECO:0007669"/>
    <property type="project" value="InterPro"/>
</dbReference>
<evidence type="ECO:0000256" key="2">
    <source>
        <dbReference type="ARBA" id="ARBA00007866"/>
    </source>
</evidence>
<evidence type="ECO:0000256" key="10">
    <source>
        <dbReference type="ARBA" id="ARBA00023008"/>
    </source>
</evidence>
<keyword evidence="9 16" id="KW-1133">Transmembrane helix</keyword>
<dbReference type="InterPro" id="IPR014222">
    <property type="entry name" value="Cyt_c_oxidase_su2"/>
</dbReference>
<keyword evidence="10 15" id="KW-0186">Copper</keyword>
<keyword evidence="8 14" id="KW-0249">Electron transport</keyword>
<feature type="domain" description="Cytochrome oxidase subunit II copper A binding" evidence="18">
    <location>
        <begin position="135"/>
        <end position="278"/>
    </location>
</feature>
<feature type="signal peptide" evidence="17">
    <location>
        <begin position="1"/>
        <end position="25"/>
    </location>
</feature>
<comment type="catalytic activity">
    <reaction evidence="13 15">
        <text>4 Fe(II)-[cytochrome c] + O2 + 8 H(+)(in) = 4 Fe(III)-[cytochrome c] + 2 H2O + 4 H(+)(out)</text>
        <dbReference type="Rhea" id="RHEA:11436"/>
        <dbReference type="Rhea" id="RHEA-COMP:10350"/>
        <dbReference type="Rhea" id="RHEA-COMP:14399"/>
        <dbReference type="ChEBI" id="CHEBI:15377"/>
        <dbReference type="ChEBI" id="CHEBI:15378"/>
        <dbReference type="ChEBI" id="CHEBI:15379"/>
        <dbReference type="ChEBI" id="CHEBI:29033"/>
        <dbReference type="ChEBI" id="CHEBI:29034"/>
        <dbReference type="EC" id="7.1.1.9"/>
    </reaction>
</comment>
<keyword evidence="4 14" id="KW-0679">Respiratory chain</keyword>
<evidence type="ECO:0000256" key="11">
    <source>
        <dbReference type="ARBA" id="ARBA00023136"/>
    </source>
</evidence>
<keyword evidence="3 14" id="KW-0813">Transport</keyword>
<name>A0A7W6HKR5_9HYPH</name>
<organism evidence="20 21">
    <name type="scientific">Allorhizobium taibaishanense</name>
    <dbReference type="NCBI Taxonomy" id="887144"/>
    <lineage>
        <taxon>Bacteria</taxon>
        <taxon>Pseudomonadati</taxon>
        <taxon>Pseudomonadota</taxon>
        <taxon>Alphaproteobacteria</taxon>
        <taxon>Hyphomicrobiales</taxon>
        <taxon>Rhizobiaceae</taxon>
        <taxon>Rhizobium/Agrobacterium group</taxon>
        <taxon>Allorhizobium</taxon>
    </lineage>
</organism>
<dbReference type="GO" id="GO:0042773">
    <property type="term" value="P:ATP synthesis coupled electron transport"/>
    <property type="evidence" value="ECO:0007669"/>
    <property type="project" value="TreeGrafter"/>
</dbReference>
<keyword evidence="6 15" id="KW-0479">Metal-binding</keyword>
<dbReference type="PANTHER" id="PTHR22888">
    <property type="entry name" value="CYTOCHROME C OXIDASE, SUBUNIT II"/>
    <property type="match status" value="1"/>
</dbReference>
<comment type="similarity">
    <text evidence="2 14">Belongs to the cytochrome c oxidase subunit 2 family.</text>
</comment>
<dbReference type="PANTHER" id="PTHR22888:SF9">
    <property type="entry name" value="CYTOCHROME C OXIDASE SUBUNIT 2"/>
    <property type="match status" value="1"/>
</dbReference>
<feature type="chain" id="PRO_5030896853" description="Cytochrome c oxidase subunit 2" evidence="17">
    <location>
        <begin position="26"/>
        <end position="314"/>
    </location>
</feature>
<dbReference type="AlphaFoldDB" id="A0A7W6HKR5"/>
<dbReference type="CDD" id="cd13912">
    <property type="entry name" value="CcO_II_C"/>
    <property type="match status" value="1"/>
</dbReference>
<evidence type="ECO:0000313" key="21">
    <source>
        <dbReference type="Proteomes" id="UP000544107"/>
    </source>
</evidence>
<proteinExistence type="inferred from homology"/>
<feature type="transmembrane region" description="Helical" evidence="16">
    <location>
        <begin position="105"/>
        <end position="126"/>
    </location>
</feature>
<dbReference type="Proteomes" id="UP000544107">
    <property type="component" value="Unassembled WGS sequence"/>
</dbReference>
<dbReference type="PROSITE" id="PS50999">
    <property type="entry name" value="COX2_TM"/>
    <property type="match status" value="1"/>
</dbReference>
<dbReference type="PRINTS" id="PR01166">
    <property type="entry name" value="CYCOXIDASEII"/>
</dbReference>
<evidence type="ECO:0000256" key="8">
    <source>
        <dbReference type="ARBA" id="ARBA00022982"/>
    </source>
</evidence>
<dbReference type="InterPro" id="IPR036257">
    <property type="entry name" value="Cyt_c_oxidase_su2_TM_sf"/>
</dbReference>
<dbReference type="InterPro" id="IPR045187">
    <property type="entry name" value="CcO_II"/>
</dbReference>
<dbReference type="SUPFAM" id="SSF81464">
    <property type="entry name" value="Cytochrome c oxidase subunit II-like, transmembrane region"/>
    <property type="match status" value="1"/>
</dbReference>
<dbReference type="SUPFAM" id="SSF49503">
    <property type="entry name" value="Cupredoxins"/>
    <property type="match status" value="1"/>
</dbReference>
<evidence type="ECO:0000256" key="13">
    <source>
        <dbReference type="ARBA" id="ARBA00047816"/>
    </source>
</evidence>
<sequence>MITTLFKAMADRAAALAGMASTAMALCLMAATGALADQPQEWQMDLQPHASPVMEQIRWFNHYTLWFIVPVTLLVLALLVIVVVRFRASANPVPSRTSHNTVIEIVWTLGPVLILFFLAIPSFNLLTYELTIPEKPDMTIKATATQWQWNYEYEGGEKQLAFDSYLLKDQDRAAAGKEDRKIYPRLLAVDNELVLPVGKTVRVLVTSAPTDVIHSFAMPSFGVKIDAVPGRLNETWFRVDREGLFYGQCSELCGKDHGFMPIAIRVVSEDKYKSWMAAATGDLGAANKALMAATDRPSADNQLAQNISLKTVSN</sequence>
<reference evidence="20 21" key="1">
    <citation type="submission" date="2020-08" db="EMBL/GenBank/DDBJ databases">
        <title>Genomic Encyclopedia of Type Strains, Phase IV (KMG-IV): sequencing the most valuable type-strain genomes for metagenomic binning, comparative biology and taxonomic classification.</title>
        <authorList>
            <person name="Goeker M."/>
        </authorList>
    </citation>
    <scope>NUCLEOTIDE SEQUENCE [LARGE SCALE GENOMIC DNA]</scope>
    <source>
        <strain evidence="20 21">DSM 100021</strain>
    </source>
</reference>
<dbReference type="GO" id="GO:0004129">
    <property type="term" value="F:cytochrome-c oxidase activity"/>
    <property type="evidence" value="ECO:0007669"/>
    <property type="project" value="UniProtKB-EC"/>
</dbReference>
<evidence type="ECO:0000259" key="18">
    <source>
        <dbReference type="PROSITE" id="PS50857"/>
    </source>
</evidence>
<dbReference type="Pfam" id="PF00116">
    <property type="entry name" value="COX2"/>
    <property type="match status" value="1"/>
</dbReference>
<evidence type="ECO:0000259" key="19">
    <source>
        <dbReference type="PROSITE" id="PS50999"/>
    </source>
</evidence>
<evidence type="ECO:0000313" key="20">
    <source>
        <dbReference type="EMBL" id="MBB4007049.1"/>
    </source>
</evidence>
<dbReference type="PROSITE" id="PS00078">
    <property type="entry name" value="COX2"/>
    <property type="match status" value="1"/>
</dbReference>
<dbReference type="EC" id="7.1.1.9" evidence="15"/>
<evidence type="ECO:0000256" key="7">
    <source>
        <dbReference type="ARBA" id="ARBA00022967"/>
    </source>
</evidence>
<evidence type="ECO:0000256" key="5">
    <source>
        <dbReference type="ARBA" id="ARBA00022692"/>
    </source>
</evidence>
<keyword evidence="11 16" id="KW-0472">Membrane</keyword>
<dbReference type="NCBIfam" id="TIGR02866">
    <property type="entry name" value="CoxB"/>
    <property type="match status" value="1"/>
</dbReference>